<evidence type="ECO:0000256" key="4">
    <source>
        <dbReference type="SAM" id="MobiDB-lite"/>
    </source>
</evidence>
<dbReference type="AlphaFoldDB" id="A0A6L2KKI1"/>
<comment type="similarity">
    <text evidence="1">Belongs to the short-chain dehydrogenases/reductases (SDR) family.</text>
</comment>
<feature type="compositionally biased region" description="Low complexity" evidence="4">
    <location>
        <begin position="80"/>
        <end position="117"/>
    </location>
</feature>
<dbReference type="Pfam" id="PF25597">
    <property type="entry name" value="SH3_retrovirus"/>
    <property type="match status" value="1"/>
</dbReference>
<dbReference type="EMBL" id="BKCJ010002647">
    <property type="protein sequence ID" value="GEU49993.1"/>
    <property type="molecule type" value="Genomic_DNA"/>
</dbReference>
<feature type="compositionally biased region" description="Pro residues" evidence="4">
    <location>
        <begin position="118"/>
        <end position="127"/>
    </location>
</feature>
<dbReference type="GO" id="GO:0016020">
    <property type="term" value="C:membrane"/>
    <property type="evidence" value="ECO:0007669"/>
    <property type="project" value="TreeGrafter"/>
</dbReference>
<comment type="caution">
    <text evidence="7">The sequence shown here is derived from an EMBL/GenBank/DDBJ whole genome shotgun (WGS) entry which is preliminary data.</text>
</comment>
<dbReference type="Gene3D" id="3.40.50.720">
    <property type="entry name" value="NAD(P)-binding Rossmann-like Domain"/>
    <property type="match status" value="2"/>
</dbReference>
<keyword evidence="5" id="KW-1133">Transmembrane helix</keyword>
<accession>A0A6L2KKI1</accession>
<dbReference type="GO" id="GO:0016491">
    <property type="term" value="F:oxidoreductase activity"/>
    <property type="evidence" value="ECO:0007669"/>
    <property type="project" value="UniProtKB-KW"/>
</dbReference>
<evidence type="ECO:0000256" key="5">
    <source>
        <dbReference type="SAM" id="Phobius"/>
    </source>
</evidence>
<keyword evidence="5" id="KW-0472">Membrane</keyword>
<evidence type="ECO:0000256" key="3">
    <source>
        <dbReference type="ARBA" id="ARBA00023002"/>
    </source>
</evidence>
<dbReference type="InterPro" id="IPR057670">
    <property type="entry name" value="SH3_retrovirus"/>
</dbReference>
<evidence type="ECO:0000313" key="7">
    <source>
        <dbReference type="EMBL" id="GEU49993.1"/>
    </source>
</evidence>
<feature type="domain" description="Retroviral polymerase SH3-like" evidence="6">
    <location>
        <begin position="2"/>
        <end position="48"/>
    </location>
</feature>
<organism evidence="7">
    <name type="scientific">Tanacetum cinerariifolium</name>
    <name type="common">Dalmatian daisy</name>
    <name type="synonym">Chrysanthemum cinerariifolium</name>
    <dbReference type="NCBI Taxonomy" id="118510"/>
    <lineage>
        <taxon>Eukaryota</taxon>
        <taxon>Viridiplantae</taxon>
        <taxon>Streptophyta</taxon>
        <taxon>Embryophyta</taxon>
        <taxon>Tracheophyta</taxon>
        <taxon>Spermatophyta</taxon>
        <taxon>Magnoliopsida</taxon>
        <taxon>eudicotyledons</taxon>
        <taxon>Gunneridae</taxon>
        <taxon>Pentapetalae</taxon>
        <taxon>asterids</taxon>
        <taxon>campanulids</taxon>
        <taxon>Asterales</taxon>
        <taxon>Asteraceae</taxon>
        <taxon>Asteroideae</taxon>
        <taxon>Anthemideae</taxon>
        <taxon>Anthemidinae</taxon>
        <taxon>Tanacetum</taxon>
    </lineage>
</organism>
<keyword evidence="2" id="KW-0521">NADP</keyword>
<name>A0A6L2KKI1_TANCI</name>
<sequence length="293" mass="32522">MDFRSTSCVFLGYNPSHHGHRYLDISTECLYIARHVHFNEAQFPFDIPNTTFLALSKTSPHYSSESPYVILTTDHQSLSSSRLPISSPSSVSQLSPTSQTSPESSNAQPYPVLTTSTPTPPTTPPPITRQRGNRGIGLEICRQLATKGVEVILTSRNESHGLEAVEKLNISGLSNINNAAIIGVIIHEEEFRAGGGFVQVVDEKAHLLTNIIEQPYELGEECLKTNYYATKTVTEALIPLLQLSKSPRIVNLSSIYGDLYWLDAETALYIRKDKILIFYSYVLVIFGLQTMLC</sequence>
<reference evidence="7" key="1">
    <citation type="journal article" date="2019" name="Sci. Rep.">
        <title>Draft genome of Tanacetum cinerariifolium, the natural source of mosquito coil.</title>
        <authorList>
            <person name="Yamashiro T."/>
            <person name="Shiraishi A."/>
            <person name="Satake H."/>
            <person name="Nakayama K."/>
        </authorList>
    </citation>
    <scope>NUCLEOTIDE SEQUENCE</scope>
</reference>
<dbReference type="SUPFAM" id="SSF51735">
    <property type="entry name" value="NAD(P)-binding Rossmann-fold domains"/>
    <property type="match status" value="1"/>
</dbReference>
<proteinExistence type="inferred from homology"/>
<gene>
    <name evidence="7" type="ORF">Tci_021971</name>
</gene>
<dbReference type="PANTHER" id="PTHR43490:SF135">
    <property type="entry name" value="OS02G0640800 PROTEIN"/>
    <property type="match status" value="1"/>
</dbReference>
<feature type="transmembrane region" description="Helical" evidence="5">
    <location>
        <begin position="275"/>
        <end position="292"/>
    </location>
</feature>
<dbReference type="InterPro" id="IPR036291">
    <property type="entry name" value="NAD(P)-bd_dom_sf"/>
</dbReference>
<dbReference type="PANTHER" id="PTHR43490">
    <property type="entry name" value="(+)-NEOMENTHOL DEHYDROGENASE"/>
    <property type="match status" value="1"/>
</dbReference>
<evidence type="ECO:0000259" key="6">
    <source>
        <dbReference type="Pfam" id="PF25597"/>
    </source>
</evidence>
<keyword evidence="5" id="KW-0812">Transmembrane</keyword>
<keyword evidence="3" id="KW-0560">Oxidoreductase</keyword>
<protein>
    <recommendedName>
        <fullName evidence="6">Retroviral polymerase SH3-like domain-containing protein</fullName>
    </recommendedName>
</protein>
<evidence type="ECO:0000256" key="1">
    <source>
        <dbReference type="ARBA" id="ARBA00006484"/>
    </source>
</evidence>
<feature type="region of interest" description="Disordered" evidence="4">
    <location>
        <begin position="80"/>
        <end position="133"/>
    </location>
</feature>
<evidence type="ECO:0000256" key="2">
    <source>
        <dbReference type="ARBA" id="ARBA00022857"/>
    </source>
</evidence>